<dbReference type="PROSITE" id="PS50075">
    <property type="entry name" value="CARRIER"/>
    <property type="match status" value="1"/>
</dbReference>
<protein>
    <submittedName>
        <fullName evidence="4">Acyl carrier protein</fullName>
    </submittedName>
</protein>
<evidence type="ECO:0000313" key="5">
    <source>
        <dbReference type="Proteomes" id="UP001589865"/>
    </source>
</evidence>
<dbReference type="PANTHER" id="PTHR20863:SF76">
    <property type="entry name" value="CARRIER DOMAIN-CONTAINING PROTEIN"/>
    <property type="match status" value="1"/>
</dbReference>
<evidence type="ECO:0000256" key="1">
    <source>
        <dbReference type="ARBA" id="ARBA00022450"/>
    </source>
</evidence>
<dbReference type="RefSeq" id="WP_377043778.1">
    <property type="nucleotide sequence ID" value="NZ_JBHLUN010000005.1"/>
</dbReference>
<proteinExistence type="predicted"/>
<keyword evidence="1" id="KW-0596">Phosphopantetheine</keyword>
<reference evidence="4 5" key="1">
    <citation type="submission" date="2024-09" db="EMBL/GenBank/DDBJ databases">
        <authorList>
            <person name="Sun Q."/>
            <person name="Mori K."/>
        </authorList>
    </citation>
    <scope>NUCLEOTIDE SEQUENCE [LARGE SCALE GENOMIC DNA]</scope>
    <source>
        <strain evidence="4 5">TBRC 5777</strain>
    </source>
</reference>
<organism evidence="4 5">
    <name type="scientific">Roseomonas elaeocarpi</name>
    <dbReference type="NCBI Taxonomy" id="907779"/>
    <lineage>
        <taxon>Bacteria</taxon>
        <taxon>Pseudomonadati</taxon>
        <taxon>Pseudomonadota</taxon>
        <taxon>Alphaproteobacteria</taxon>
        <taxon>Acetobacterales</taxon>
        <taxon>Roseomonadaceae</taxon>
        <taxon>Roseomonas</taxon>
    </lineage>
</organism>
<dbReference type="Proteomes" id="UP001589865">
    <property type="component" value="Unassembled WGS sequence"/>
</dbReference>
<dbReference type="SUPFAM" id="SSF47336">
    <property type="entry name" value="ACP-like"/>
    <property type="match status" value="1"/>
</dbReference>
<evidence type="ECO:0000259" key="3">
    <source>
        <dbReference type="PROSITE" id="PS50075"/>
    </source>
</evidence>
<sequence>MTEHETILLEVERALKPFLREPRAVTPDSQIMGDLGLDSLAVMDFIMVLEERFEIVIPIDRIAEVRTVGDLVAAIEEIRGQTAASTTAP</sequence>
<evidence type="ECO:0000256" key="2">
    <source>
        <dbReference type="ARBA" id="ARBA00022553"/>
    </source>
</evidence>
<keyword evidence="2" id="KW-0597">Phosphoprotein</keyword>
<dbReference type="InterPro" id="IPR036736">
    <property type="entry name" value="ACP-like_sf"/>
</dbReference>
<dbReference type="InterPro" id="IPR009081">
    <property type="entry name" value="PP-bd_ACP"/>
</dbReference>
<dbReference type="EMBL" id="JBHLUN010000005">
    <property type="protein sequence ID" value="MFC0408040.1"/>
    <property type="molecule type" value="Genomic_DNA"/>
</dbReference>
<evidence type="ECO:0000313" key="4">
    <source>
        <dbReference type="EMBL" id="MFC0408040.1"/>
    </source>
</evidence>
<dbReference type="Gene3D" id="1.10.1200.10">
    <property type="entry name" value="ACP-like"/>
    <property type="match status" value="1"/>
</dbReference>
<accession>A0ABV6JRS5</accession>
<comment type="caution">
    <text evidence="4">The sequence shown here is derived from an EMBL/GenBank/DDBJ whole genome shotgun (WGS) entry which is preliminary data.</text>
</comment>
<feature type="domain" description="Carrier" evidence="3">
    <location>
        <begin position="1"/>
        <end position="79"/>
    </location>
</feature>
<gene>
    <name evidence="4" type="ORF">ACFFGY_07240</name>
</gene>
<keyword evidence="5" id="KW-1185">Reference proteome</keyword>
<dbReference type="PANTHER" id="PTHR20863">
    <property type="entry name" value="ACYL CARRIER PROTEIN"/>
    <property type="match status" value="1"/>
</dbReference>
<dbReference type="Pfam" id="PF00550">
    <property type="entry name" value="PP-binding"/>
    <property type="match status" value="1"/>
</dbReference>
<name>A0ABV6JRS5_9PROT</name>
<dbReference type="InterPro" id="IPR003231">
    <property type="entry name" value="ACP"/>
</dbReference>